<dbReference type="Pfam" id="PF06002">
    <property type="entry name" value="CST-I"/>
    <property type="match status" value="1"/>
</dbReference>
<dbReference type="EMBL" id="FN555004">
    <property type="protein sequence ID" value="CBG39874.1"/>
    <property type="molecule type" value="Genomic_DNA"/>
</dbReference>
<dbReference type="CAZy" id="GT42">
    <property type="family name" value="Glycosyltransferase Family 42"/>
</dbReference>
<dbReference type="InterPro" id="IPR009251">
    <property type="entry name" value="A-2_3-sialyltransferase"/>
</dbReference>
<dbReference type="GO" id="GO:0016757">
    <property type="term" value="F:glycosyltransferase activity"/>
    <property type="evidence" value="ECO:0007669"/>
    <property type="project" value="UniProtKB-KW"/>
</dbReference>
<dbReference type="eggNOG" id="ENOG5032RU0">
    <property type="taxonomic scope" value="Bacteria"/>
</dbReference>
<keyword evidence="1" id="KW-0808">Transferase</keyword>
<evidence type="ECO:0000313" key="2">
    <source>
        <dbReference type="Proteomes" id="UP000001522"/>
    </source>
</evidence>
<dbReference type="KEGG" id="hms:HMU06130"/>
<sequence>MNKRAVVIAGNGPSLAQIDYSLLPRDFDVFRCNQFYFEDKYFLGKKIQAVFFNPGVFFEQYYTLKQLEERGEYCYEEVYSSMMHWAGERDYEELDFKRLYPEVKIAHDEALKCPRLASHFKYQDMYFKKRITSGMLMLFVAAIKGYREIYLAGIDFYETGNYAFEHKSTNANSLIGYEEGVVTEQHSKEVDLEALDLIRDFFDLHIYALCPQSPIASYLSIPFPSPANFFPPKKKEGYICDILIPQVRNPLLKEIPPGIARRILNRLQRYFGFLFPFVTKK</sequence>
<gene>
    <name evidence="1" type="ordered locus">HMU06130</name>
</gene>
<dbReference type="Proteomes" id="UP000001522">
    <property type="component" value="Chromosome"/>
</dbReference>
<name>D3UHA2_HELM1</name>
<keyword evidence="2" id="KW-1185">Reference proteome</keyword>
<accession>D3UHA2</accession>
<evidence type="ECO:0000313" key="1">
    <source>
        <dbReference type="EMBL" id="CBG39874.1"/>
    </source>
</evidence>
<dbReference type="SUPFAM" id="SSF102414">
    <property type="entry name" value="Alpha-2,3/8-sialyltransferase CstII"/>
    <property type="match status" value="1"/>
</dbReference>
<dbReference type="InterPro" id="IPR036715">
    <property type="entry name" value="A-2_3-sialylTrfase_sf"/>
</dbReference>
<dbReference type="STRING" id="679897.HMU06130"/>
<proteinExistence type="predicted"/>
<organism evidence="1 2">
    <name type="scientific">Helicobacter mustelae (strain ATCC 43772 / CCUG 25715 / CIP 103759 / LMG 18044 / NCTC 12198 / R85-136P)</name>
    <name type="common">Campylobacter mustelae</name>
    <dbReference type="NCBI Taxonomy" id="679897"/>
    <lineage>
        <taxon>Bacteria</taxon>
        <taxon>Pseudomonadati</taxon>
        <taxon>Campylobacterota</taxon>
        <taxon>Epsilonproteobacteria</taxon>
        <taxon>Campylobacterales</taxon>
        <taxon>Helicobacteraceae</taxon>
        <taxon>Helicobacter</taxon>
    </lineage>
</organism>
<dbReference type="Gene3D" id="3.90.1480.10">
    <property type="entry name" value="Alpha-2,3-sialyltransferase"/>
    <property type="match status" value="1"/>
</dbReference>
<protein>
    <submittedName>
        <fullName evidence="1">Putative alpha-2,3/-2,8 sialyltransferase</fullName>
    </submittedName>
</protein>
<dbReference type="AlphaFoldDB" id="D3UHA2"/>
<dbReference type="HOGENOM" id="CLU_053661_1_0_7"/>
<dbReference type="RefSeq" id="WP_013022958.1">
    <property type="nucleotide sequence ID" value="NC_013949.1"/>
</dbReference>
<reference evidence="1 2" key="1">
    <citation type="journal article" date="2010" name="BMC Genomics">
        <title>Comparative genomics and proteomics of Helicobacter mustelae, an ulcerogenic and carcinogenic gastric pathogen.</title>
        <authorList>
            <person name="O'Toole P.W."/>
            <person name="Snelling W.J."/>
            <person name="Canchaya C."/>
            <person name="Forde B.M."/>
            <person name="Hardie K.R."/>
            <person name="Josenhans C."/>
            <person name="Graham R.L.J."/>
            <person name="McMullan G."/>
            <person name="Parkhill J."/>
            <person name="Belda E."/>
            <person name="Bentley S.D."/>
        </authorList>
    </citation>
    <scope>NUCLEOTIDE SEQUENCE [LARGE SCALE GENOMIC DNA]</scope>
    <source>
        <strain evidence="2">ATCC 43772 / LMG 18044 / NCTC 12198 / 12198</strain>
    </source>
</reference>
<keyword evidence="1" id="KW-0328">Glycosyltransferase</keyword>